<dbReference type="PANTHER" id="PTHR11909">
    <property type="entry name" value="CASEIN KINASE-RELATED"/>
    <property type="match status" value="1"/>
</dbReference>
<feature type="region of interest" description="Disordered" evidence="8">
    <location>
        <begin position="352"/>
        <end position="373"/>
    </location>
</feature>
<dbReference type="SUPFAM" id="SSF56112">
    <property type="entry name" value="Protein kinase-like (PK-like)"/>
    <property type="match status" value="1"/>
</dbReference>
<evidence type="ECO:0000256" key="3">
    <source>
        <dbReference type="ARBA" id="ARBA00022679"/>
    </source>
</evidence>
<dbReference type="Gene3D" id="1.10.510.10">
    <property type="entry name" value="Transferase(Phosphotransferase) domain 1"/>
    <property type="match status" value="1"/>
</dbReference>
<dbReference type="EC" id="2.7.11.1" evidence="1"/>
<dbReference type="InterPro" id="IPR008271">
    <property type="entry name" value="Ser/Thr_kinase_AS"/>
</dbReference>
<keyword evidence="4 7" id="KW-0547">Nucleotide-binding</keyword>
<evidence type="ECO:0000313" key="10">
    <source>
        <dbReference type="EMBL" id="SGZ38455.1"/>
    </source>
</evidence>
<dbReference type="EMBL" id="FQNF01000007">
    <property type="protein sequence ID" value="SGZ38455.1"/>
    <property type="molecule type" value="Genomic_DNA"/>
</dbReference>
<dbReference type="InterPro" id="IPR050235">
    <property type="entry name" value="CK1_Ser-Thr_kinase"/>
</dbReference>
<keyword evidence="11" id="KW-1185">Reference proteome</keyword>
<evidence type="ECO:0000256" key="4">
    <source>
        <dbReference type="ARBA" id="ARBA00022741"/>
    </source>
</evidence>
<evidence type="ECO:0000256" key="8">
    <source>
        <dbReference type="SAM" id="MobiDB-lite"/>
    </source>
</evidence>
<gene>
    <name evidence="10" type="ORF">HGUI_00655</name>
</gene>
<keyword evidence="6 7" id="KW-0067">ATP-binding</keyword>
<dbReference type="Pfam" id="PF00069">
    <property type="entry name" value="Pkinase"/>
    <property type="match status" value="1"/>
</dbReference>
<evidence type="ECO:0000256" key="5">
    <source>
        <dbReference type="ARBA" id="ARBA00022777"/>
    </source>
</evidence>
<dbReference type="FunFam" id="3.30.200.20:FF:000538">
    <property type="entry name" value="Putative Casein kinase I"/>
    <property type="match status" value="1"/>
</dbReference>
<dbReference type="PROSITE" id="PS00108">
    <property type="entry name" value="PROTEIN_KINASE_ST"/>
    <property type="match status" value="1"/>
</dbReference>
<sequence>MNNQYNTNSTALSNSQGPSQNLASSQANIKQNNTAVSSIHSNNQEKVVGLHYRVGKKIGEGSFGVLFEGINLVNGTEVAIKFEPKKAEAPQLREEYKTYRILAGCKGIPNAYYLGQQGLHNILVIDLLGPSLEDLFEWCGRRFSIKTTVQVAVQMISLMERLHSHSLIYRDIKPDNFLIGRKGSDEADMVHLIDFGMAKLYRDPHTKKHIPYRERKSLSGTARYMSINTHLGREQSRRDDMEALGHVFFYFLRGQLPWQGLKAANNKQKYEKIGEKKRQTNVYDLAQGVPIQFGRYLDIVRNLEFEEVPDYEGYRQLLISALKEQDLKMDGHYDWMDLNGGAGWDYNINKKPNLHGYGKPNPPNDKRRKQQQALKDVQQQKAAAAAAALTASNNQQQDPKLDPNSYEAYEKQLEQKYYQEYMNQQQKQQSGMQHPSTTYQGNVNQKGYNTTNMLKNNQYEQPAYQQQGYYMNKPVVQANGQINNSNDHNDNESEEVGFCAKLGCC</sequence>
<dbReference type="VEuPathDB" id="FungiDB:HGUI_00655"/>
<keyword evidence="5 10" id="KW-0418">Kinase</keyword>
<dbReference type="AlphaFoldDB" id="A0A1L0CUM1"/>
<keyword evidence="3" id="KW-0808">Transferase</keyword>
<evidence type="ECO:0000256" key="2">
    <source>
        <dbReference type="ARBA" id="ARBA00022527"/>
    </source>
</evidence>
<reference evidence="11" key="1">
    <citation type="submission" date="2016-11" db="EMBL/GenBank/DDBJ databases">
        <authorList>
            <person name="Guldener U."/>
        </authorList>
    </citation>
    <scope>NUCLEOTIDE SEQUENCE [LARGE SCALE GENOMIC DNA]</scope>
</reference>
<feature type="region of interest" description="Disordered" evidence="8">
    <location>
        <begin position="1"/>
        <end position="26"/>
    </location>
</feature>
<dbReference type="PROSITE" id="PS50011">
    <property type="entry name" value="PROTEIN_KINASE_DOM"/>
    <property type="match status" value="1"/>
</dbReference>
<dbReference type="SMART" id="SM00220">
    <property type="entry name" value="S_TKc"/>
    <property type="match status" value="1"/>
</dbReference>
<feature type="domain" description="Protein kinase" evidence="9">
    <location>
        <begin position="52"/>
        <end position="418"/>
    </location>
</feature>
<dbReference type="InterPro" id="IPR011009">
    <property type="entry name" value="Kinase-like_dom_sf"/>
</dbReference>
<evidence type="ECO:0000256" key="1">
    <source>
        <dbReference type="ARBA" id="ARBA00012513"/>
    </source>
</evidence>
<keyword evidence="2" id="KW-0723">Serine/threonine-protein kinase</keyword>
<evidence type="ECO:0000313" key="11">
    <source>
        <dbReference type="Proteomes" id="UP000183365"/>
    </source>
</evidence>
<dbReference type="GO" id="GO:0004674">
    <property type="term" value="F:protein serine/threonine kinase activity"/>
    <property type="evidence" value="ECO:0007669"/>
    <property type="project" value="UniProtKB-KW"/>
</dbReference>
<protein>
    <recommendedName>
        <fullName evidence="1">non-specific serine/threonine protein kinase</fullName>
        <ecNumber evidence="1">2.7.11.1</ecNumber>
    </recommendedName>
</protein>
<feature type="binding site" evidence="7">
    <location>
        <position position="81"/>
    </location>
    <ligand>
        <name>ATP</name>
        <dbReference type="ChEBI" id="CHEBI:30616"/>
    </ligand>
</feature>
<evidence type="ECO:0000256" key="7">
    <source>
        <dbReference type="PROSITE-ProRule" id="PRU10141"/>
    </source>
</evidence>
<dbReference type="PROSITE" id="PS00107">
    <property type="entry name" value="PROTEIN_KINASE_ATP"/>
    <property type="match status" value="1"/>
</dbReference>
<accession>A0A1L0CUM1</accession>
<dbReference type="GO" id="GO:0005524">
    <property type="term" value="F:ATP binding"/>
    <property type="evidence" value="ECO:0007669"/>
    <property type="project" value="UniProtKB-UniRule"/>
</dbReference>
<proteinExistence type="predicted"/>
<dbReference type="InterPro" id="IPR000719">
    <property type="entry name" value="Prot_kinase_dom"/>
</dbReference>
<name>A0A1L0CUM1_9ASCO</name>
<dbReference type="Proteomes" id="UP000183365">
    <property type="component" value="Unassembled WGS sequence"/>
</dbReference>
<dbReference type="InterPro" id="IPR017441">
    <property type="entry name" value="Protein_kinase_ATP_BS"/>
</dbReference>
<evidence type="ECO:0000259" key="9">
    <source>
        <dbReference type="PROSITE" id="PS50011"/>
    </source>
</evidence>
<dbReference type="FunFam" id="1.10.510.10:FF:001123">
    <property type="entry name" value="CK1/CK1/CK1-D protein kinase"/>
    <property type="match status" value="1"/>
</dbReference>
<dbReference type="OrthoDB" id="5800476at2759"/>
<evidence type="ECO:0000256" key="6">
    <source>
        <dbReference type="ARBA" id="ARBA00022840"/>
    </source>
</evidence>
<organism evidence="10 11">
    <name type="scientific">Hanseniaspora guilliermondii</name>
    <dbReference type="NCBI Taxonomy" id="56406"/>
    <lineage>
        <taxon>Eukaryota</taxon>
        <taxon>Fungi</taxon>
        <taxon>Dikarya</taxon>
        <taxon>Ascomycota</taxon>
        <taxon>Saccharomycotina</taxon>
        <taxon>Saccharomycetes</taxon>
        <taxon>Saccharomycodales</taxon>
        <taxon>Saccharomycodaceae</taxon>
        <taxon>Hanseniaspora</taxon>
    </lineage>
</organism>